<dbReference type="Proteomes" id="UP000734854">
    <property type="component" value="Unassembled WGS sequence"/>
</dbReference>
<reference evidence="1 2" key="1">
    <citation type="submission" date="2020-08" db="EMBL/GenBank/DDBJ databases">
        <title>Plant Genome Project.</title>
        <authorList>
            <person name="Zhang R.-G."/>
        </authorList>
    </citation>
    <scope>NUCLEOTIDE SEQUENCE [LARGE SCALE GENOMIC DNA]</scope>
    <source>
        <tissue evidence="1">Rhizome</tissue>
    </source>
</reference>
<dbReference type="EMBL" id="JACMSC010000007">
    <property type="protein sequence ID" value="KAG6513750.1"/>
    <property type="molecule type" value="Genomic_DNA"/>
</dbReference>
<dbReference type="AlphaFoldDB" id="A0A8J5L612"/>
<keyword evidence="2" id="KW-1185">Reference proteome</keyword>
<proteinExistence type="predicted"/>
<organism evidence="1 2">
    <name type="scientific">Zingiber officinale</name>
    <name type="common">Ginger</name>
    <name type="synonym">Amomum zingiber</name>
    <dbReference type="NCBI Taxonomy" id="94328"/>
    <lineage>
        <taxon>Eukaryota</taxon>
        <taxon>Viridiplantae</taxon>
        <taxon>Streptophyta</taxon>
        <taxon>Embryophyta</taxon>
        <taxon>Tracheophyta</taxon>
        <taxon>Spermatophyta</taxon>
        <taxon>Magnoliopsida</taxon>
        <taxon>Liliopsida</taxon>
        <taxon>Zingiberales</taxon>
        <taxon>Zingiberaceae</taxon>
        <taxon>Zingiber</taxon>
    </lineage>
</organism>
<evidence type="ECO:0000313" key="1">
    <source>
        <dbReference type="EMBL" id="KAG6513750.1"/>
    </source>
</evidence>
<gene>
    <name evidence="1" type="ORF">ZIOFF_024086</name>
</gene>
<comment type="caution">
    <text evidence="1">The sequence shown here is derived from an EMBL/GenBank/DDBJ whole genome shotgun (WGS) entry which is preliminary data.</text>
</comment>
<evidence type="ECO:0000313" key="2">
    <source>
        <dbReference type="Proteomes" id="UP000734854"/>
    </source>
</evidence>
<name>A0A8J5L612_ZINOF</name>
<protein>
    <submittedName>
        <fullName evidence="1">Uncharacterized protein</fullName>
    </submittedName>
</protein>
<sequence>MNGRRQGTISLEWEKHGKKTLFPLNPSLYSGFLNGGDEEWFLLISHHLEVTGPRVEEKLWKNAVEAVKLRINFKGNREEETYRRACREFVSSHAHREEEINHGLDFFELWVIRSLKKKPSYPSGKAMPFHCFAPRAKGDKGAARLAILDARWFPEAMQPRPTPEARLGAPHARL</sequence>
<accession>A0A8J5L612</accession>